<dbReference type="GO" id="GO:0009247">
    <property type="term" value="P:glycolipid biosynthetic process"/>
    <property type="evidence" value="ECO:0007669"/>
    <property type="project" value="TreeGrafter"/>
</dbReference>
<evidence type="ECO:0000259" key="1">
    <source>
        <dbReference type="Pfam" id="PF03435"/>
    </source>
</evidence>
<name>A0A0G3GPC2_9CORY</name>
<evidence type="ECO:0000313" key="3">
    <source>
        <dbReference type="Proteomes" id="UP000035368"/>
    </source>
</evidence>
<keyword evidence="3" id="KW-1185">Reference proteome</keyword>
<reference evidence="2 3" key="1">
    <citation type="submission" date="2015-05" db="EMBL/GenBank/DDBJ databases">
        <title>Complete genome sequence of Corynebacterium epidermidicanis DSM 45586, isolated from the skin of a dog suffering from pruritus.</title>
        <authorList>
            <person name="Ruckert C."/>
            <person name="Albersmeier A."/>
            <person name="Winkler A."/>
            <person name="Tauch A."/>
        </authorList>
    </citation>
    <scope>NUCLEOTIDE SEQUENCE [LARGE SCALE GENOMIC DNA]</scope>
    <source>
        <strain evidence="2 3">DSM 45586</strain>
    </source>
</reference>
<dbReference type="Proteomes" id="UP000035368">
    <property type="component" value="Chromosome"/>
</dbReference>
<dbReference type="KEGG" id="cei:CEPID_02700"/>
<feature type="domain" description="Saccharopine dehydrogenase NADP binding" evidence="1">
    <location>
        <begin position="12"/>
        <end position="111"/>
    </location>
</feature>
<dbReference type="PANTHER" id="PTHR12286">
    <property type="entry name" value="SACCHAROPINE DEHYDROGENASE-LIKE OXIDOREDUCTASE"/>
    <property type="match status" value="1"/>
</dbReference>
<evidence type="ECO:0000313" key="2">
    <source>
        <dbReference type="EMBL" id="AKK02420.1"/>
    </source>
</evidence>
<dbReference type="InterPro" id="IPR036291">
    <property type="entry name" value="NAD(P)-bd_dom_sf"/>
</dbReference>
<dbReference type="EMBL" id="CP011541">
    <property type="protein sequence ID" value="AKK02420.1"/>
    <property type="molecule type" value="Genomic_DNA"/>
</dbReference>
<protein>
    <recommendedName>
        <fullName evidence="1">Saccharopine dehydrogenase NADP binding domain-containing protein</fullName>
    </recommendedName>
</protein>
<proteinExistence type="predicted"/>
<dbReference type="PATRIC" id="fig|1050174.4.peg.547"/>
<sequence length="395" mass="43059">MTSQETRDFDLVLFGATSFVGKTTAAYLIEQHPQLRIAFAGRDEHKLQALCKDIGADSIPLIIADATDKPKLDELTARTKVVISTVGPYTRYGDMLVDACAEHNTHYVDLCGEALFIRRIIDCWHGRTNAKIVPSCGFDSVPSDMGLFHLHQKSGKQFDAVTMAVEDLRGGLSGGTVDSMREVSADAKRMPHGGAILHSPYSLSPDHKQEPDLGPQPDFEVHFDQLIRQWTGPFFMAMFNTRVVRRSNTLQDYAYGSHLRYREVMPTGTGLAGMLKARALDTAVKLGFAAVMTDSLRKPLKAIFPVAGEGPKDINKGGFSITHYGRATDGSLHSARVQAEGDPGYKVTAMMLAEAAVLLAAHPEDLPQRSGVLTPATALGSAYVEALHRNGMRFS</sequence>
<dbReference type="Gene3D" id="3.40.50.720">
    <property type="entry name" value="NAD(P)-binding Rossmann-like Domain"/>
    <property type="match status" value="1"/>
</dbReference>
<dbReference type="Pfam" id="PF03435">
    <property type="entry name" value="Sacchrp_dh_NADP"/>
    <property type="match status" value="1"/>
</dbReference>
<gene>
    <name evidence="2" type="ORF">CEPID_02700</name>
</gene>
<accession>A0A0G3GPC2</accession>
<dbReference type="InterPro" id="IPR051276">
    <property type="entry name" value="Saccharopine_DH-like_oxidrdct"/>
</dbReference>
<dbReference type="PANTHER" id="PTHR12286:SF5">
    <property type="entry name" value="SACCHAROPINE DEHYDROGENASE-LIKE OXIDOREDUCTASE"/>
    <property type="match status" value="1"/>
</dbReference>
<dbReference type="AlphaFoldDB" id="A0A0G3GPC2"/>
<dbReference type="RefSeq" id="WP_047239635.1">
    <property type="nucleotide sequence ID" value="NZ_CP011541.1"/>
</dbReference>
<dbReference type="GO" id="GO:0005886">
    <property type="term" value="C:plasma membrane"/>
    <property type="evidence" value="ECO:0007669"/>
    <property type="project" value="TreeGrafter"/>
</dbReference>
<dbReference type="STRING" id="1050174.CEPID_02700"/>
<dbReference type="InterPro" id="IPR005097">
    <property type="entry name" value="Sacchrp_dh_NADP-bd"/>
</dbReference>
<organism evidence="2 3">
    <name type="scientific">Corynebacterium epidermidicanis</name>
    <dbReference type="NCBI Taxonomy" id="1050174"/>
    <lineage>
        <taxon>Bacteria</taxon>
        <taxon>Bacillati</taxon>
        <taxon>Actinomycetota</taxon>
        <taxon>Actinomycetes</taxon>
        <taxon>Mycobacteriales</taxon>
        <taxon>Corynebacteriaceae</taxon>
        <taxon>Corynebacterium</taxon>
    </lineage>
</organism>
<dbReference type="OrthoDB" id="4369409at2"/>
<dbReference type="SUPFAM" id="SSF51735">
    <property type="entry name" value="NAD(P)-binding Rossmann-fold domains"/>
    <property type="match status" value="1"/>
</dbReference>